<name>A0A9P0BQM7_CHRIL</name>
<dbReference type="OrthoDB" id="5839090at2759"/>
<dbReference type="PANTHER" id="PTHR22762:SF167">
    <property type="entry name" value="LYSOSOMAL ALPHA-GLUCOSIDASE-LIKE PROTEIN"/>
    <property type="match status" value="1"/>
</dbReference>
<keyword evidence="4" id="KW-1133">Transmembrane helix</keyword>
<evidence type="ECO:0000313" key="7">
    <source>
        <dbReference type="EMBL" id="CAH0587970.1"/>
    </source>
</evidence>
<dbReference type="EMBL" id="LR824019">
    <property type="protein sequence ID" value="CAH0587970.1"/>
    <property type="molecule type" value="Genomic_DNA"/>
</dbReference>
<feature type="transmembrane region" description="Helical" evidence="4">
    <location>
        <begin position="37"/>
        <end position="59"/>
    </location>
</feature>
<evidence type="ECO:0000259" key="6">
    <source>
        <dbReference type="Pfam" id="PF21365"/>
    </source>
</evidence>
<dbReference type="SUPFAM" id="SSF51445">
    <property type="entry name" value="(Trans)glycosidases"/>
    <property type="match status" value="1"/>
</dbReference>
<dbReference type="InterPro" id="IPR048395">
    <property type="entry name" value="Glyco_hydro_31_C"/>
</dbReference>
<dbReference type="Pfam" id="PF01055">
    <property type="entry name" value="Glyco_hydro_31_2nd"/>
    <property type="match status" value="1"/>
</dbReference>
<dbReference type="GO" id="GO:0006491">
    <property type="term" value="P:N-glycan processing"/>
    <property type="evidence" value="ECO:0007669"/>
    <property type="project" value="TreeGrafter"/>
</dbReference>
<organism evidence="7 8">
    <name type="scientific">Chrysodeixis includens</name>
    <name type="common">Soybean looper</name>
    <name type="synonym">Pseudoplusia includens</name>
    <dbReference type="NCBI Taxonomy" id="689277"/>
    <lineage>
        <taxon>Eukaryota</taxon>
        <taxon>Metazoa</taxon>
        <taxon>Ecdysozoa</taxon>
        <taxon>Arthropoda</taxon>
        <taxon>Hexapoda</taxon>
        <taxon>Insecta</taxon>
        <taxon>Pterygota</taxon>
        <taxon>Neoptera</taxon>
        <taxon>Endopterygota</taxon>
        <taxon>Lepidoptera</taxon>
        <taxon>Glossata</taxon>
        <taxon>Ditrysia</taxon>
        <taxon>Noctuoidea</taxon>
        <taxon>Noctuidae</taxon>
        <taxon>Plusiinae</taxon>
        <taxon>Chrysodeixis</taxon>
    </lineage>
</organism>
<sequence length="983" mass="111889">MIPHINESKDDFEEDLSFGQDKYRNVKWYDRILLNKTFRVTLSLLLIAVACPILIYHFIFFPSYNHPPPDGYSTGSCFAPRLSRLPCGIEAVPPALCHPQCCYDQQSHMCFHRFPSRFSYLVPTEWLEGMLLQPRVPTVPYKSQRSLTNLKLSIDEVSSTHLSLTFHHSDEVIKGRRITEKKYDYNVLKRELSIVVNGPNGIIFNTARGPLIASNDIWEISFSLTNSSNFMYGLGEIPLKGGTTKMIYSHRGGLSSIPLIFAQSNNAYHGFLIEAMAPTEILIRPDYQMVVRSITNWGLKFHLFVGPTPADIMRDVKQMLGFKNHLEYWMLGAHVCSEGTSENSLTELQTFISSANSGKLPFDSHCGTAPVVFKTECDAGLVTLINQGATQIKNANKKYIPHVSPYIKYTERIPDEPEEDDTTTSEPETRATTERCFNDDLYEKYIIRGSNSSYLYQGVVKEDNVIYPNYETVSEEFMKSLWIYNTNFDGVVLENSWPLDESTKDFEEMNKTLPYFNEDFASVFNFTPKWNAMRHTVTVNDVIDDDDVNDADDVNNDDTQTRALNDTEVPGEKYFYTHNEFGNQFAKAIEKIKGPTETFSTSQWMNVNVVVNRQNIRTSWTNLNRELIEASLGGISGHWYWSTPVCGDTDNFDNELHIRMCAKWYMAATYLPMIKIHSKDVARDPLAFTGTDRAHMISALTKRMSLLPYFYTVLQEGPLIRPMFYQFPDTQALRHLSSQFAVGDDLVIVPNLQPSQSHVHFWMPPGTWYDFWGGLKVDGDEGEAVTMTTTEADFLTFMRAGSIIIMQKNTQLTAEQTRLQSEYSVIIALECENPTAEEILEETTTIEDPTTDSSDLGDVESKRKTIYLSYADNEEEKDEDENVAEEIVVTPPKCHASGKLYMAENMTVQFEATATELTITAVGDNFGVLCDPSARIWSSTLRHVSIYGLRDDQNNYDDDRVVDTLINLCNLMNAEKIVFKFVD</sequence>
<dbReference type="InterPro" id="IPR013780">
    <property type="entry name" value="Glyco_hydro_b"/>
</dbReference>
<dbReference type="Pfam" id="PF21365">
    <property type="entry name" value="Glyco_hydro_31_3rd"/>
    <property type="match status" value="1"/>
</dbReference>
<evidence type="ECO:0000256" key="3">
    <source>
        <dbReference type="SAM" id="MobiDB-lite"/>
    </source>
</evidence>
<dbReference type="InterPro" id="IPR000322">
    <property type="entry name" value="Glyco_hydro_31_TIM"/>
</dbReference>
<dbReference type="GO" id="GO:0005975">
    <property type="term" value="P:carbohydrate metabolic process"/>
    <property type="evidence" value="ECO:0007669"/>
    <property type="project" value="InterPro"/>
</dbReference>
<protein>
    <submittedName>
        <fullName evidence="7">Uncharacterized protein</fullName>
    </submittedName>
</protein>
<accession>A0A9P0BQM7</accession>
<dbReference type="Proteomes" id="UP001154114">
    <property type="component" value="Chromosome 16"/>
</dbReference>
<proteinExistence type="inferred from homology"/>
<dbReference type="Gene3D" id="2.60.40.1760">
    <property type="entry name" value="glycosyl hydrolase (family 31)"/>
    <property type="match status" value="1"/>
</dbReference>
<dbReference type="InterPro" id="IPR017853">
    <property type="entry name" value="GH"/>
</dbReference>
<evidence type="ECO:0000313" key="8">
    <source>
        <dbReference type="Proteomes" id="UP001154114"/>
    </source>
</evidence>
<keyword evidence="4" id="KW-0812">Transmembrane</keyword>
<keyword evidence="2" id="KW-0378">Hydrolase</keyword>
<dbReference type="SUPFAM" id="SSF51011">
    <property type="entry name" value="Glycosyl hydrolase domain"/>
    <property type="match status" value="1"/>
</dbReference>
<dbReference type="GO" id="GO:0090599">
    <property type="term" value="F:alpha-glucosidase activity"/>
    <property type="evidence" value="ECO:0007669"/>
    <property type="project" value="TreeGrafter"/>
</dbReference>
<feature type="domain" description="Glycosyl hydrolase family 31 C-terminal" evidence="6">
    <location>
        <begin position="718"/>
        <end position="804"/>
    </location>
</feature>
<keyword evidence="4" id="KW-0472">Membrane</keyword>
<comment type="similarity">
    <text evidence="1 2">Belongs to the glycosyl hydrolase 31 family.</text>
</comment>
<evidence type="ECO:0000256" key="4">
    <source>
        <dbReference type="SAM" id="Phobius"/>
    </source>
</evidence>
<feature type="region of interest" description="Disordered" evidence="3">
    <location>
        <begin position="412"/>
        <end position="431"/>
    </location>
</feature>
<dbReference type="AlphaFoldDB" id="A0A9P0BQM7"/>
<dbReference type="Gene3D" id="3.20.20.80">
    <property type="entry name" value="Glycosidases"/>
    <property type="match status" value="1"/>
</dbReference>
<dbReference type="PANTHER" id="PTHR22762">
    <property type="entry name" value="ALPHA-GLUCOSIDASE"/>
    <property type="match status" value="1"/>
</dbReference>
<evidence type="ECO:0000259" key="5">
    <source>
        <dbReference type="Pfam" id="PF01055"/>
    </source>
</evidence>
<gene>
    <name evidence="7" type="ORF">CINC_LOCUS3810</name>
</gene>
<keyword evidence="8" id="KW-1185">Reference proteome</keyword>
<evidence type="ECO:0000256" key="1">
    <source>
        <dbReference type="ARBA" id="ARBA00007806"/>
    </source>
</evidence>
<reference evidence="7" key="1">
    <citation type="submission" date="2021-12" db="EMBL/GenBank/DDBJ databases">
        <authorList>
            <person name="King R."/>
        </authorList>
    </citation>
    <scope>NUCLEOTIDE SEQUENCE</scope>
</reference>
<feature type="domain" description="Glycoside hydrolase family 31 TIM barrel" evidence="5">
    <location>
        <begin position="327"/>
        <end position="712"/>
    </location>
</feature>
<dbReference type="Gene3D" id="2.60.40.1180">
    <property type="entry name" value="Golgi alpha-mannosidase II"/>
    <property type="match status" value="1"/>
</dbReference>
<keyword evidence="2" id="KW-0326">Glycosidase</keyword>
<evidence type="ECO:0000256" key="2">
    <source>
        <dbReference type="RuleBase" id="RU361185"/>
    </source>
</evidence>